<feature type="transmembrane region" description="Helical" evidence="6">
    <location>
        <begin position="346"/>
        <end position="370"/>
    </location>
</feature>
<sequence>MYGKFKRLKLAFSSRAQLVKFLETAPDASGNPDTARNKWQNKDLDISPPKDRTWAWYDYAAFWWSYGFAPGSWYIAASLLAAGLSPGHALGSIFLGYFFGAVGVVLHSRGPAMYHFGFPVESRIVWGLRGAYFPVIIRAMTALVWAGVTIAQGGYNTAVLLRCIFGNSYWTLKNTIPESSDITTVQLIGLFGYCMVKGRGYPHRDMYDIDPKKEGGIILSGINAGLGKTTTLMVNQPDIARYARSKMAPVLSQLIMFPLASTCCSAMGIYATQSIYNVWGNLDWNPWTLNHDMLDHNFSHSFRAGIAIMNLVFLYANAITEQGANVIPFGADFMSLFPRWLNIRRAMWLCYVLAICICPWYILASASGFLRFLNGYIRKGNVFVHDLFKEKGRYWYSHGVAWRPFVTYVLSVAFVLPGFVATFGYRIAGGAGWTHLYDFSWFYICVVSSVVYFVLSYVGDYAKEEKAMSYESLASIAEELYGEEQQRTTVLEVNLHVEGKDPANVV</sequence>
<feature type="transmembrane region" description="Helical" evidence="6">
    <location>
        <begin position="440"/>
        <end position="459"/>
    </location>
</feature>
<evidence type="ECO:0008006" key="9">
    <source>
        <dbReference type="Google" id="ProtNLM"/>
    </source>
</evidence>
<evidence type="ECO:0000256" key="5">
    <source>
        <dbReference type="ARBA" id="ARBA00023136"/>
    </source>
</evidence>
<accession>A0A9W9NNU3</accession>
<comment type="caution">
    <text evidence="7">The sequence shown here is derived from an EMBL/GenBank/DDBJ whole genome shotgun (WGS) entry which is preliminary data.</text>
</comment>
<reference evidence="7" key="2">
    <citation type="journal article" date="2023" name="IMA Fungus">
        <title>Comparative genomic study of the Penicillium genus elucidates a diverse pangenome and 15 lateral gene transfer events.</title>
        <authorList>
            <person name="Petersen C."/>
            <person name="Sorensen T."/>
            <person name="Nielsen M.R."/>
            <person name="Sondergaard T.E."/>
            <person name="Sorensen J.L."/>
            <person name="Fitzpatrick D.A."/>
            <person name="Frisvad J.C."/>
            <person name="Nielsen K.L."/>
        </authorList>
    </citation>
    <scope>NUCLEOTIDE SEQUENCE</scope>
    <source>
        <strain evidence="7">IBT 19713</strain>
    </source>
</reference>
<evidence type="ECO:0000256" key="4">
    <source>
        <dbReference type="ARBA" id="ARBA00022989"/>
    </source>
</evidence>
<organism evidence="7 8">
    <name type="scientific">Penicillium chermesinum</name>
    <dbReference type="NCBI Taxonomy" id="63820"/>
    <lineage>
        <taxon>Eukaryota</taxon>
        <taxon>Fungi</taxon>
        <taxon>Dikarya</taxon>
        <taxon>Ascomycota</taxon>
        <taxon>Pezizomycotina</taxon>
        <taxon>Eurotiomycetes</taxon>
        <taxon>Eurotiomycetidae</taxon>
        <taxon>Eurotiales</taxon>
        <taxon>Aspergillaceae</taxon>
        <taxon>Penicillium</taxon>
    </lineage>
</organism>
<keyword evidence="4 6" id="KW-1133">Transmembrane helix</keyword>
<dbReference type="Gene3D" id="1.10.4160.10">
    <property type="entry name" value="Hydantoin permease"/>
    <property type="match status" value="1"/>
</dbReference>
<dbReference type="PANTHER" id="PTHR30618">
    <property type="entry name" value="NCS1 FAMILY PURINE/PYRIMIDINE TRANSPORTER"/>
    <property type="match status" value="1"/>
</dbReference>
<feature type="transmembrane region" description="Helical" evidence="6">
    <location>
        <begin position="254"/>
        <end position="276"/>
    </location>
</feature>
<comment type="similarity">
    <text evidence="2">Belongs to the purine-cytosine permease (2.A.39) family.</text>
</comment>
<dbReference type="InterPro" id="IPR045225">
    <property type="entry name" value="Uracil/uridine/allantoin_perm"/>
</dbReference>
<evidence type="ECO:0000256" key="3">
    <source>
        <dbReference type="ARBA" id="ARBA00022692"/>
    </source>
</evidence>
<keyword evidence="8" id="KW-1185">Reference proteome</keyword>
<dbReference type="AlphaFoldDB" id="A0A9W9NNU3"/>
<gene>
    <name evidence="7" type="ORF">N7468_007862</name>
</gene>
<dbReference type="Pfam" id="PF02133">
    <property type="entry name" value="Transp_cyt_pur"/>
    <property type="match status" value="2"/>
</dbReference>
<dbReference type="EMBL" id="JAPQKS010000006">
    <property type="protein sequence ID" value="KAJ5223320.1"/>
    <property type="molecule type" value="Genomic_DNA"/>
</dbReference>
<dbReference type="RefSeq" id="XP_058327503.1">
    <property type="nucleotide sequence ID" value="XM_058477158.1"/>
</dbReference>
<evidence type="ECO:0000256" key="1">
    <source>
        <dbReference type="ARBA" id="ARBA00004141"/>
    </source>
</evidence>
<dbReference type="Proteomes" id="UP001150941">
    <property type="component" value="Unassembled WGS sequence"/>
</dbReference>
<dbReference type="GO" id="GO:0005886">
    <property type="term" value="C:plasma membrane"/>
    <property type="evidence" value="ECO:0007669"/>
    <property type="project" value="TreeGrafter"/>
</dbReference>
<dbReference type="InterPro" id="IPR001248">
    <property type="entry name" value="Pur-cyt_permease"/>
</dbReference>
<dbReference type="OrthoDB" id="2018619at2759"/>
<feature type="transmembrane region" description="Helical" evidence="6">
    <location>
        <begin position="405"/>
        <end position="428"/>
    </location>
</feature>
<evidence type="ECO:0000313" key="7">
    <source>
        <dbReference type="EMBL" id="KAJ5223320.1"/>
    </source>
</evidence>
<name>A0A9W9NNU3_9EURO</name>
<keyword evidence="3 6" id="KW-0812">Transmembrane</keyword>
<proteinExistence type="inferred from homology"/>
<feature type="transmembrane region" description="Helical" evidence="6">
    <location>
        <begin position="88"/>
        <end position="106"/>
    </location>
</feature>
<dbReference type="PANTHER" id="PTHR30618:SF0">
    <property type="entry name" value="PURINE-URACIL PERMEASE NCS1"/>
    <property type="match status" value="1"/>
</dbReference>
<dbReference type="GO" id="GO:0015205">
    <property type="term" value="F:nucleobase transmembrane transporter activity"/>
    <property type="evidence" value="ECO:0007669"/>
    <property type="project" value="TreeGrafter"/>
</dbReference>
<reference evidence="7" key="1">
    <citation type="submission" date="2022-11" db="EMBL/GenBank/DDBJ databases">
        <authorList>
            <person name="Petersen C."/>
        </authorList>
    </citation>
    <scope>NUCLEOTIDE SEQUENCE</scope>
    <source>
        <strain evidence="7">IBT 19713</strain>
    </source>
</reference>
<protein>
    <recommendedName>
        <fullName evidence="9">Allantoin permease</fullName>
    </recommendedName>
</protein>
<evidence type="ECO:0000256" key="6">
    <source>
        <dbReference type="SAM" id="Phobius"/>
    </source>
</evidence>
<keyword evidence="5 6" id="KW-0472">Membrane</keyword>
<comment type="subcellular location">
    <subcellularLocation>
        <location evidence="1">Membrane</location>
        <topology evidence="1">Multi-pass membrane protein</topology>
    </subcellularLocation>
</comment>
<dbReference type="GeneID" id="83204461"/>
<feature type="transmembrane region" description="Helical" evidence="6">
    <location>
        <begin position="56"/>
        <end position="76"/>
    </location>
</feature>
<evidence type="ECO:0000256" key="2">
    <source>
        <dbReference type="ARBA" id="ARBA00008974"/>
    </source>
</evidence>
<evidence type="ECO:0000313" key="8">
    <source>
        <dbReference type="Proteomes" id="UP001150941"/>
    </source>
</evidence>